<dbReference type="EMBL" id="VLLI01000018">
    <property type="protein sequence ID" value="TWI94812.1"/>
    <property type="molecule type" value="Genomic_DNA"/>
</dbReference>
<dbReference type="InterPro" id="IPR008969">
    <property type="entry name" value="CarboxyPept-like_regulatory"/>
</dbReference>
<evidence type="ECO:0000256" key="8">
    <source>
        <dbReference type="ARBA" id="ARBA00023170"/>
    </source>
</evidence>
<keyword evidence="3 10" id="KW-1134">Transmembrane beta strand</keyword>
<reference evidence="15 16" key="1">
    <citation type="submission" date="2019-07" db="EMBL/GenBank/DDBJ databases">
        <title>Genomic Encyclopedia of Archaeal and Bacterial Type Strains, Phase II (KMG-II): from individual species to whole genera.</title>
        <authorList>
            <person name="Goeker M."/>
        </authorList>
    </citation>
    <scope>NUCLEOTIDE SEQUENCE [LARGE SCALE GENOMIC DNA]</scope>
    <source>
        <strain evidence="15 16">ATCC BAA-1854</strain>
    </source>
</reference>
<dbReference type="InterPro" id="IPR037066">
    <property type="entry name" value="Plug_dom_sf"/>
</dbReference>
<dbReference type="Pfam" id="PF13715">
    <property type="entry name" value="CarbopepD_reg_2"/>
    <property type="match status" value="1"/>
</dbReference>
<dbReference type="InterPro" id="IPR000531">
    <property type="entry name" value="Beta-barrel_TonB"/>
</dbReference>
<keyword evidence="5 12" id="KW-0732">Signal</keyword>
<evidence type="ECO:0000313" key="16">
    <source>
        <dbReference type="Proteomes" id="UP000317010"/>
    </source>
</evidence>
<evidence type="ECO:0000256" key="2">
    <source>
        <dbReference type="ARBA" id="ARBA00022448"/>
    </source>
</evidence>
<comment type="similarity">
    <text evidence="10 11">Belongs to the TonB-dependent receptor family.</text>
</comment>
<dbReference type="InterPro" id="IPR036942">
    <property type="entry name" value="Beta-barrel_TonB_sf"/>
</dbReference>
<sequence length="826" mass="90060">MKTQLRFFSALFIILIISAGQTAFGKTTIRDGKITGKVTDKVTGQPIPGVTITIPDLKIATSTDTNGIYVLKRLPKGEYLIQVSAMGYASETKIVDLGNTYSVDFKLSASNYELSDVVVTALGNTTTRKRATIPITIVTNKMIREGVANTAIDLVSSLPGVNATTEGSGTSKPQINGLGFDRVLTLMDGVPQEDFQWGDDHGILIDPYAVHDAEIIRGPASLQYGASAEAGVISFKSAPLPDNGTVLGSILTEYHTNNGYLGTSLNLAGNNNGFVWGLQASGEEAHSYSNPKDGYVWGTAWNQVNARLVLGINRTWGYSRLTLSALHRRIELPDGNRDSTGRFMFDSPQNGKIYPTRSDFLSYNANIASDKSLGEYQAWWQNSINVGKGRLGLDLGFTRSVHHDIDTGSVGSGNLLVNDIPFSFKYQLAGDSSQLKLTTGINGLYEFQHNGAAPPAPYVPDYEIPNYTNFEIGSYVIVEKNYKNLTLSGGLRFDRTNFIGDPMSLNDAGNIVPTGAPGSTVQFIGFNNTYSGLSGSIGASYQLLDNNYVKLNISKSYRAPAINELTSNGLNIGSNLVEVGNIHLKAEQGYQLDLAYGYDGKDVSVEADGFYNHINNFIFADRTDALSDGFPIYQYLSTNTAIIEGISGFLNIHPATAKWLELDNGFTYIYSHIPNASDSTQHLPYIPAPHLNSEIKLRLNDRHNSILKGTYLKFGLQHDWAQNNVYSAFYTELPSAQYTLFNAGLGTNFVNPKTGRTLCSLYVNCTNLTNVAYADHLNLAQYFLAYNGTPATVTRQSQGIYNMGRNISFKLIFPFGGNTNKTVSAE</sequence>
<dbReference type="SUPFAM" id="SSF49464">
    <property type="entry name" value="Carboxypeptidase regulatory domain-like"/>
    <property type="match status" value="1"/>
</dbReference>
<dbReference type="SUPFAM" id="SSF56935">
    <property type="entry name" value="Porins"/>
    <property type="match status" value="1"/>
</dbReference>
<gene>
    <name evidence="15" type="ORF">JN11_04593</name>
</gene>
<evidence type="ECO:0000256" key="11">
    <source>
        <dbReference type="RuleBase" id="RU003357"/>
    </source>
</evidence>
<evidence type="ECO:0000256" key="6">
    <source>
        <dbReference type="ARBA" id="ARBA00023077"/>
    </source>
</evidence>
<keyword evidence="2 10" id="KW-0813">Transport</keyword>
<evidence type="ECO:0000313" key="15">
    <source>
        <dbReference type="EMBL" id="TWI94812.1"/>
    </source>
</evidence>
<keyword evidence="8 15" id="KW-0675">Receptor</keyword>
<evidence type="ECO:0000256" key="3">
    <source>
        <dbReference type="ARBA" id="ARBA00022452"/>
    </source>
</evidence>
<keyword evidence="9 10" id="KW-0998">Cell outer membrane</keyword>
<dbReference type="PANTHER" id="PTHR30069:SF29">
    <property type="entry name" value="HEMOGLOBIN AND HEMOGLOBIN-HAPTOGLOBIN-BINDING PROTEIN 1-RELATED"/>
    <property type="match status" value="1"/>
</dbReference>
<dbReference type="Proteomes" id="UP000317010">
    <property type="component" value="Unassembled WGS sequence"/>
</dbReference>
<evidence type="ECO:0000256" key="5">
    <source>
        <dbReference type="ARBA" id="ARBA00022729"/>
    </source>
</evidence>
<dbReference type="Pfam" id="PF00593">
    <property type="entry name" value="TonB_dep_Rec_b-barrel"/>
    <property type="match status" value="1"/>
</dbReference>
<evidence type="ECO:0000256" key="4">
    <source>
        <dbReference type="ARBA" id="ARBA00022692"/>
    </source>
</evidence>
<evidence type="ECO:0000259" key="13">
    <source>
        <dbReference type="Pfam" id="PF00593"/>
    </source>
</evidence>
<dbReference type="GO" id="GO:0015344">
    <property type="term" value="F:siderophore uptake transmembrane transporter activity"/>
    <property type="evidence" value="ECO:0007669"/>
    <property type="project" value="TreeGrafter"/>
</dbReference>
<keyword evidence="16" id="KW-1185">Reference proteome</keyword>
<comment type="subcellular location">
    <subcellularLocation>
        <location evidence="1 10">Cell outer membrane</location>
        <topology evidence="1 10">Multi-pass membrane protein</topology>
    </subcellularLocation>
</comment>
<evidence type="ECO:0000256" key="12">
    <source>
        <dbReference type="SAM" id="SignalP"/>
    </source>
</evidence>
<dbReference type="InterPro" id="IPR039426">
    <property type="entry name" value="TonB-dep_rcpt-like"/>
</dbReference>
<dbReference type="GO" id="GO:0009279">
    <property type="term" value="C:cell outer membrane"/>
    <property type="evidence" value="ECO:0007669"/>
    <property type="project" value="UniProtKB-SubCell"/>
</dbReference>
<dbReference type="Pfam" id="PF07715">
    <property type="entry name" value="Plug"/>
    <property type="match status" value="1"/>
</dbReference>
<dbReference type="Gene3D" id="2.40.170.20">
    <property type="entry name" value="TonB-dependent receptor, beta-barrel domain"/>
    <property type="match status" value="1"/>
</dbReference>
<feature type="chain" id="PRO_5021789399" evidence="12">
    <location>
        <begin position="24"/>
        <end position="826"/>
    </location>
</feature>
<organism evidence="15 16">
    <name type="scientific">Mucilaginibacter frigoritolerans</name>
    <dbReference type="NCBI Taxonomy" id="652788"/>
    <lineage>
        <taxon>Bacteria</taxon>
        <taxon>Pseudomonadati</taxon>
        <taxon>Bacteroidota</taxon>
        <taxon>Sphingobacteriia</taxon>
        <taxon>Sphingobacteriales</taxon>
        <taxon>Sphingobacteriaceae</taxon>
        <taxon>Mucilaginibacter</taxon>
    </lineage>
</organism>
<dbReference type="Gene3D" id="2.170.130.10">
    <property type="entry name" value="TonB-dependent receptor, plug domain"/>
    <property type="match status" value="1"/>
</dbReference>
<evidence type="ECO:0000256" key="10">
    <source>
        <dbReference type="PROSITE-ProRule" id="PRU01360"/>
    </source>
</evidence>
<comment type="caution">
    <text evidence="15">The sequence shown here is derived from an EMBL/GenBank/DDBJ whole genome shotgun (WGS) entry which is preliminary data.</text>
</comment>
<dbReference type="OrthoDB" id="9795928at2"/>
<dbReference type="Gene3D" id="2.60.40.1120">
    <property type="entry name" value="Carboxypeptidase-like, regulatory domain"/>
    <property type="match status" value="1"/>
</dbReference>
<dbReference type="AlphaFoldDB" id="A0A562TMQ7"/>
<feature type="signal peptide" evidence="12">
    <location>
        <begin position="1"/>
        <end position="23"/>
    </location>
</feature>
<proteinExistence type="inferred from homology"/>
<evidence type="ECO:0000256" key="1">
    <source>
        <dbReference type="ARBA" id="ARBA00004571"/>
    </source>
</evidence>
<keyword evidence="7 10" id="KW-0472">Membrane</keyword>
<accession>A0A562TMQ7</accession>
<dbReference type="PROSITE" id="PS52016">
    <property type="entry name" value="TONB_DEPENDENT_REC_3"/>
    <property type="match status" value="1"/>
</dbReference>
<dbReference type="GO" id="GO:0044718">
    <property type="term" value="P:siderophore transmembrane transport"/>
    <property type="evidence" value="ECO:0007669"/>
    <property type="project" value="TreeGrafter"/>
</dbReference>
<name>A0A562TMQ7_9SPHI</name>
<evidence type="ECO:0000259" key="14">
    <source>
        <dbReference type="Pfam" id="PF07715"/>
    </source>
</evidence>
<keyword evidence="4 10" id="KW-0812">Transmembrane</keyword>
<protein>
    <submittedName>
        <fullName evidence="15">Iron complex outermembrane receptor protein</fullName>
    </submittedName>
</protein>
<keyword evidence="6 11" id="KW-0798">TonB box</keyword>
<evidence type="ECO:0000256" key="7">
    <source>
        <dbReference type="ARBA" id="ARBA00023136"/>
    </source>
</evidence>
<evidence type="ECO:0000256" key="9">
    <source>
        <dbReference type="ARBA" id="ARBA00023237"/>
    </source>
</evidence>
<dbReference type="RefSeq" id="WP_144916366.1">
    <property type="nucleotide sequence ID" value="NZ_VLLI01000018.1"/>
</dbReference>
<feature type="domain" description="TonB-dependent receptor-like beta-barrel" evidence="13">
    <location>
        <begin position="301"/>
        <end position="768"/>
    </location>
</feature>
<dbReference type="InterPro" id="IPR012910">
    <property type="entry name" value="Plug_dom"/>
</dbReference>
<feature type="domain" description="TonB-dependent receptor plug" evidence="14">
    <location>
        <begin position="129"/>
        <end position="232"/>
    </location>
</feature>
<dbReference type="PANTHER" id="PTHR30069">
    <property type="entry name" value="TONB-DEPENDENT OUTER MEMBRANE RECEPTOR"/>
    <property type="match status" value="1"/>
</dbReference>